<keyword evidence="3" id="KW-0732">Signal</keyword>
<dbReference type="InterPro" id="IPR028082">
    <property type="entry name" value="Peripla_BP_I"/>
</dbReference>
<keyword evidence="4" id="KW-0029">Amino-acid transport</keyword>
<dbReference type="PANTHER" id="PTHR30483">
    <property type="entry name" value="LEUCINE-SPECIFIC-BINDING PROTEIN"/>
    <property type="match status" value="1"/>
</dbReference>
<dbReference type="CDD" id="cd06268">
    <property type="entry name" value="PBP1_ABC_transporter_LIVBP-like"/>
    <property type="match status" value="1"/>
</dbReference>
<protein>
    <submittedName>
        <fullName evidence="6">ABC transporter substrate-binding protein</fullName>
    </submittedName>
</protein>
<feature type="domain" description="Leucine-binding protein" evidence="5">
    <location>
        <begin position="43"/>
        <end position="388"/>
    </location>
</feature>
<evidence type="ECO:0000259" key="5">
    <source>
        <dbReference type="Pfam" id="PF13458"/>
    </source>
</evidence>
<accession>A0A3S3ULC4</accession>
<keyword evidence="2" id="KW-0813">Transport</keyword>
<reference evidence="7" key="1">
    <citation type="submission" date="2019-01" db="EMBL/GenBank/DDBJ databases">
        <title>Gri0909 isolated from a small marine red alga.</title>
        <authorList>
            <person name="Kim J."/>
            <person name="Jeong S.E."/>
            <person name="Jeon C.O."/>
        </authorList>
    </citation>
    <scope>NUCLEOTIDE SEQUENCE [LARGE SCALE GENOMIC DNA]</scope>
    <source>
        <strain evidence="7">Gri0909</strain>
    </source>
</reference>
<comment type="caution">
    <text evidence="6">The sequence shown here is derived from an EMBL/GenBank/DDBJ whole genome shotgun (WGS) entry which is preliminary data.</text>
</comment>
<evidence type="ECO:0000256" key="3">
    <source>
        <dbReference type="ARBA" id="ARBA00022729"/>
    </source>
</evidence>
<dbReference type="InterPro" id="IPR006311">
    <property type="entry name" value="TAT_signal"/>
</dbReference>
<dbReference type="InterPro" id="IPR051010">
    <property type="entry name" value="BCAA_transport"/>
</dbReference>
<dbReference type="GO" id="GO:0006865">
    <property type="term" value="P:amino acid transport"/>
    <property type="evidence" value="ECO:0007669"/>
    <property type="project" value="UniProtKB-KW"/>
</dbReference>
<dbReference type="InterPro" id="IPR000709">
    <property type="entry name" value="Leu_Ile_Val-bd"/>
</dbReference>
<dbReference type="PANTHER" id="PTHR30483:SF6">
    <property type="entry name" value="PERIPLASMIC BINDING PROTEIN OF ABC TRANSPORTER FOR NATURAL AMINO ACIDS"/>
    <property type="match status" value="1"/>
</dbReference>
<organism evidence="6 7">
    <name type="scientific">Hwanghaeella grinnelliae</name>
    <dbReference type="NCBI Taxonomy" id="2500179"/>
    <lineage>
        <taxon>Bacteria</taxon>
        <taxon>Pseudomonadati</taxon>
        <taxon>Pseudomonadota</taxon>
        <taxon>Alphaproteobacteria</taxon>
        <taxon>Rhodospirillales</taxon>
        <taxon>Rhodospirillaceae</taxon>
        <taxon>Hwanghaeella</taxon>
    </lineage>
</organism>
<evidence type="ECO:0000256" key="1">
    <source>
        <dbReference type="ARBA" id="ARBA00010062"/>
    </source>
</evidence>
<dbReference type="NCBIfam" id="TIGR01409">
    <property type="entry name" value="TAT_signal_seq"/>
    <property type="match status" value="1"/>
</dbReference>
<gene>
    <name evidence="6" type="ORF">EOI86_22910</name>
</gene>
<dbReference type="SUPFAM" id="SSF53822">
    <property type="entry name" value="Periplasmic binding protein-like I"/>
    <property type="match status" value="1"/>
</dbReference>
<proteinExistence type="inferred from homology"/>
<dbReference type="Gene3D" id="3.40.50.2300">
    <property type="match status" value="2"/>
</dbReference>
<dbReference type="InterPro" id="IPR028081">
    <property type="entry name" value="Leu-bd"/>
</dbReference>
<dbReference type="OrthoDB" id="5450279at2"/>
<name>A0A3S3ULC4_9PROT</name>
<dbReference type="PROSITE" id="PS51318">
    <property type="entry name" value="TAT"/>
    <property type="match status" value="1"/>
</dbReference>
<evidence type="ECO:0000313" key="6">
    <source>
        <dbReference type="EMBL" id="RVU33979.1"/>
    </source>
</evidence>
<dbReference type="PRINTS" id="PR00337">
    <property type="entry name" value="LEUILEVALBP"/>
</dbReference>
<sequence length="431" mass="47164">MSRVKQSRRGFLKTALGSGVAGGAALFGPWKHNRVYAAASDKPIKIGLTHDASGQFANSGQAEKRGTEMAIAEFNEKGGVLGRKIESVWMDTETNPQTGTRVAERMITRENVHFLAGAIQSGTANAISQVAQKYGCVYFNTNSSSPTESGKNCHRVKFVWDGSGENFSLAAARNAISTFGKNWFLVYNDYVWGQNTNDATKKVAAKFGANIMDEVAIPVGTRDWSSVLLKIQQAKPDVVAAAVGGDDFKVMRQQVSDMGLDRKPAWINNQQDWPDVFGLGADAAFGVFGTTWYHYLDLPGVSDFVKAYQERYPVTRISVPGNVTYNGYIAMRELLRVVEEVGSTDNMKIIKALEGRTMSAADRMQHFDAVIDPASHHVQQTIYLAEGNAAPKDDTDYFKILSWSDPDAIRASADDSCSLESYEATPSYDQG</sequence>
<comment type="similarity">
    <text evidence="1">Belongs to the leucine-binding protein family.</text>
</comment>
<dbReference type="Pfam" id="PF13458">
    <property type="entry name" value="Peripla_BP_6"/>
    <property type="match status" value="1"/>
</dbReference>
<evidence type="ECO:0000313" key="7">
    <source>
        <dbReference type="Proteomes" id="UP000287447"/>
    </source>
</evidence>
<dbReference type="InterPro" id="IPR019546">
    <property type="entry name" value="TAT_signal_bac_arc"/>
</dbReference>
<dbReference type="Proteomes" id="UP000287447">
    <property type="component" value="Unassembled WGS sequence"/>
</dbReference>
<dbReference type="AlphaFoldDB" id="A0A3S3ULC4"/>
<dbReference type="EMBL" id="SADE01000004">
    <property type="protein sequence ID" value="RVU33979.1"/>
    <property type="molecule type" value="Genomic_DNA"/>
</dbReference>
<evidence type="ECO:0000256" key="2">
    <source>
        <dbReference type="ARBA" id="ARBA00022448"/>
    </source>
</evidence>
<evidence type="ECO:0000256" key="4">
    <source>
        <dbReference type="ARBA" id="ARBA00022970"/>
    </source>
</evidence>
<keyword evidence="7" id="KW-1185">Reference proteome</keyword>
<dbReference type="RefSeq" id="WP_127768009.1">
    <property type="nucleotide sequence ID" value="NZ_SADE01000004.1"/>
</dbReference>